<dbReference type="Gene3D" id="3.40.50.280">
    <property type="entry name" value="Cobalamin-binding domain"/>
    <property type="match status" value="1"/>
</dbReference>
<protein>
    <submittedName>
        <fullName evidence="8">Radical SAM protein</fullName>
    </submittedName>
</protein>
<dbReference type="EMBL" id="WJJP01000205">
    <property type="protein sequence ID" value="MBD3324238.1"/>
    <property type="molecule type" value="Genomic_DNA"/>
</dbReference>
<evidence type="ECO:0000256" key="1">
    <source>
        <dbReference type="ARBA" id="ARBA00001966"/>
    </source>
</evidence>
<name>A0A9D5Q5E3_9BACT</name>
<dbReference type="SFLD" id="SFLDS00029">
    <property type="entry name" value="Radical_SAM"/>
    <property type="match status" value="1"/>
</dbReference>
<dbReference type="SMART" id="SM00729">
    <property type="entry name" value="Elp3"/>
    <property type="match status" value="1"/>
</dbReference>
<dbReference type="Pfam" id="PF04055">
    <property type="entry name" value="Radical_SAM"/>
    <property type="match status" value="1"/>
</dbReference>
<evidence type="ECO:0000313" key="8">
    <source>
        <dbReference type="EMBL" id="MBD3324238.1"/>
    </source>
</evidence>
<dbReference type="GO" id="GO:0031419">
    <property type="term" value="F:cobalamin binding"/>
    <property type="evidence" value="ECO:0007669"/>
    <property type="project" value="InterPro"/>
</dbReference>
<evidence type="ECO:0000256" key="3">
    <source>
        <dbReference type="ARBA" id="ARBA00022723"/>
    </source>
</evidence>
<dbReference type="GO" id="GO:0005829">
    <property type="term" value="C:cytosol"/>
    <property type="evidence" value="ECO:0007669"/>
    <property type="project" value="TreeGrafter"/>
</dbReference>
<dbReference type="AlphaFoldDB" id="A0A9D5Q5E3"/>
<proteinExistence type="predicted"/>
<dbReference type="PANTHER" id="PTHR43409:SF3">
    <property type="entry name" value="HYPOTHETICAL METHYLTRANSFERASE"/>
    <property type="match status" value="1"/>
</dbReference>
<dbReference type="CDD" id="cd01335">
    <property type="entry name" value="Radical_SAM"/>
    <property type="match status" value="1"/>
</dbReference>
<dbReference type="Pfam" id="PF02310">
    <property type="entry name" value="B12-binding"/>
    <property type="match status" value="1"/>
</dbReference>
<dbReference type="InterPro" id="IPR006158">
    <property type="entry name" value="Cobalamin-bd"/>
</dbReference>
<gene>
    <name evidence="8" type="ORF">GF339_06610</name>
</gene>
<evidence type="ECO:0000313" key="9">
    <source>
        <dbReference type="Proteomes" id="UP000649604"/>
    </source>
</evidence>
<dbReference type="SUPFAM" id="SSF102114">
    <property type="entry name" value="Radical SAM enzymes"/>
    <property type="match status" value="1"/>
</dbReference>
<keyword evidence="4" id="KW-0408">Iron</keyword>
<keyword evidence="3" id="KW-0479">Metal-binding</keyword>
<dbReference type="Gene3D" id="3.80.30.20">
    <property type="entry name" value="tm_1862 like domain"/>
    <property type="match status" value="1"/>
</dbReference>
<dbReference type="SFLD" id="SFLDF00303">
    <property type="entry name" value="hopanoid_C2-methyltransferase"/>
    <property type="match status" value="1"/>
</dbReference>
<feature type="domain" description="Radical SAM core" evidence="7">
    <location>
        <begin position="165"/>
        <end position="364"/>
    </location>
</feature>
<dbReference type="InterPro" id="IPR034530">
    <property type="entry name" value="HpnP-like"/>
</dbReference>
<dbReference type="InterPro" id="IPR006638">
    <property type="entry name" value="Elp3/MiaA/NifB-like_rSAM"/>
</dbReference>
<feature type="non-terminal residue" evidence="8">
    <location>
        <position position="364"/>
    </location>
</feature>
<dbReference type="InterPro" id="IPR007197">
    <property type="entry name" value="rSAM"/>
</dbReference>
<reference evidence="8" key="1">
    <citation type="submission" date="2019-11" db="EMBL/GenBank/DDBJ databases">
        <title>Microbial mats filling the niche in hypersaline microbial mats.</title>
        <authorList>
            <person name="Wong H.L."/>
            <person name="Macleod F.I."/>
            <person name="White R.A. III"/>
            <person name="Burns B.P."/>
        </authorList>
    </citation>
    <scope>NUCLEOTIDE SEQUENCE</scope>
    <source>
        <strain evidence="8">Rbin_158</strain>
    </source>
</reference>
<dbReference type="InterPro" id="IPR058240">
    <property type="entry name" value="rSAM_sf"/>
</dbReference>
<dbReference type="SFLD" id="SFLDG01082">
    <property type="entry name" value="B12-binding_domain_containing"/>
    <property type="match status" value="1"/>
</dbReference>
<evidence type="ECO:0000259" key="7">
    <source>
        <dbReference type="PROSITE" id="PS51918"/>
    </source>
</evidence>
<comment type="caution">
    <text evidence="8">The sequence shown here is derived from an EMBL/GenBank/DDBJ whole genome shotgun (WGS) entry which is preliminary data.</text>
</comment>
<dbReference type="PROSITE" id="PS51918">
    <property type="entry name" value="RADICAL_SAM"/>
    <property type="match status" value="1"/>
</dbReference>
<evidence type="ECO:0000256" key="4">
    <source>
        <dbReference type="ARBA" id="ARBA00023004"/>
    </source>
</evidence>
<feature type="domain" description="B12-binding" evidence="6">
    <location>
        <begin position="1"/>
        <end position="142"/>
    </location>
</feature>
<keyword evidence="2" id="KW-0949">S-adenosyl-L-methionine</keyword>
<dbReference type="Proteomes" id="UP000649604">
    <property type="component" value="Unassembled WGS sequence"/>
</dbReference>
<dbReference type="InterPro" id="IPR023404">
    <property type="entry name" value="rSAM_horseshoe"/>
</dbReference>
<evidence type="ECO:0000256" key="5">
    <source>
        <dbReference type="ARBA" id="ARBA00023014"/>
    </source>
</evidence>
<dbReference type="InterPro" id="IPR051198">
    <property type="entry name" value="BchE-like"/>
</dbReference>
<dbReference type="GO" id="GO:0046872">
    <property type="term" value="F:metal ion binding"/>
    <property type="evidence" value="ECO:0007669"/>
    <property type="project" value="UniProtKB-KW"/>
</dbReference>
<dbReference type="PROSITE" id="PS51332">
    <property type="entry name" value="B12_BINDING"/>
    <property type="match status" value="1"/>
</dbReference>
<dbReference type="SFLD" id="SFLDG01123">
    <property type="entry name" value="methyltransferase_(Class_B)"/>
    <property type="match status" value="1"/>
</dbReference>
<evidence type="ECO:0000256" key="2">
    <source>
        <dbReference type="ARBA" id="ARBA00022691"/>
    </source>
</evidence>
<dbReference type="GO" id="GO:0051536">
    <property type="term" value="F:iron-sulfur cluster binding"/>
    <property type="evidence" value="ECO:0007669"/>
    <property type="project" value="UniProtKB-KW"/>
</dbReference>
<keyword evidence="5" id="KW-0411">Iron-sulfur</keyword>
<evidence type="ECO:0000259" key="6">
    <source>
        <dbReference type="PROSITE" id="PS51332"/>
    </source>
</evidence>
<dbReference type="InterPro" id="IPR034466">
    <property type="entry name" value="Methyltransferase_Class_B"/>
</dbReference>
<accession>A0A9D5Q5E3</accession>
<dbReference type="GO" id="GO:0003824">
    <property type="term" value="F:catalytic activity"/>
    <property type="evidence" value="ECO:0007669"/>
    <property type="project" value="InterPro"/>
</dbReference>
<comment type="cofactor">
    <cofactor evidence="1">
        <name>[4Fe-4S] cluster</name>
        <dbReference type="ChEBI" id="CHEBI:49883"/>
    </cofactor>
</comment>
<organism evidence="8 9">
    <name type="scientific">candidate division KSB3 bacterium</name>
    <dbReference type="NCBI Taxonomy" id="2044937"/>
    <lineage>
        <taxon>Bacteria</taxon>
        <taxon>candidate division KSB3</taxon>
    </lineage>
</organism>
<sequence length="364" mass="41341">MGIPIMKIYLINPKFPVTYWGFEYSNDLSGLKYTSPPLGLATVAALTPADIEVEICDENIEAIDFENECDIVGLTAYLVQGPRAFQIAQEFRQRGKTVVMGGPITSLDIESCTDNVDVTFIGETEYTWAQFLEEYRAGSYQSQYIQTDKVDMRDSPIPRFDLLKLNKYSHAGIQTTRGCPFNCEFCDIVVLFGRKVRCKEVEQVIAELREVAKQPLDSVFITDDNFIGNRKYAKRLLRAIIAFNDTLKFPLQYMTQVSIDLAKDEELLQLFYEARMTKVFIGIETPRKASLQETNKHQNARTDLVADVKKIQSYNIGVSAGMIVGFDHDDPAIFQEQFDFIMETDIAWAMTGILQAVPKTPLYE</sequence>
<dbReference type="PANTHER" id="PTHR43409">
    <property type="entry name" value="ANAEROBIC MAGNESIUM-PROTOPORPHYRIN IX MONOMETHYL ESTER CYCLASE-RELATED"/>
    <property type="match status" value="1"/>
</dbReference>